<dbReference type="InterPro" id="IPR000531">
    <property type="entry name" value="Beta-barrel_TonB"/>
</dbReference>
<dbReference type="GO" id="GO:0009279">
    <property type="term" value="C:cell outer membrane"/>
    <property type="evidence" value="ECO:0007669"/>
    <property type="project" value="UniProtKB-SubCell"/>
</dbReference>
<evidence type="ECO:0000256" key="7">
    <source>
        <dbReference type="ARBA" id="ARBA00023237"/>
    </source>
</evidence>
<evidence type="ECO:0000256" key="3">
    <source>
        <dbReference type="ARBA" id="ARBA00022452"/>
    </source>
</evidence>
<organism evidence="13 14">
    <name type="scientific">Pseudoalteromonas xiamenensis</name>
    <dbReference type="NCBI Taxonomy" id="882626"/>
    <lineage>
        <taxon>Bacteria</taxon>
        <taxon>Pseudomonadati</taxon>
        <taxon>Pseudomonadota</taxon>
        <taxon>Gammaproteobacteria</taxon>
        <taxon>Alteromonadales</taxon>
        <taxon>Pseudoalteromonadaceae</taxon>
        <taxon>Pseudoalteromonas</taxon>
    </lineage>
</organism>
<evidence type="ECO:0000256" key="9">
    <source>
        <dbReference type="RuleBase" id="RU003357"/>
    </source>
</evidence>
<dbReference type="InterPro" id="IPR012910">
    <property type="entry name" value="Plug_dom"/>
</dbReference>
<dbReference type="PANTHER" id="PTHR30069">
    <property type="entry name" value="TONB-DEPENDENT OUTER MEMBRANE RECEPTOR"/>
    <property type="match status" value="1"/>
</dbReference>
<keyword evidence="7 8" id="KW-0998">Cell outer membrane</keyword>
<keyword evidence="13" id="KW-0675">Receptor</keyword>
<dbReference type="InterPro" id="IPR037066">
    <property type="entry name" value="Plug_dom_sf"/>
</dbReference>
<keyword evidence="5 9" id="KW-0798">TonB box</keyword>
<sequence length="711" mass="77708">MRLLSTSLSLLSLCISASLYASETKAPQEQSLERIIVTGSRVAESMDEVPASITIITQQALQEQLKINPELQSILGALVPGMAADTGSSSNSSQTLRGRNPLVMIDGVPQSTPLRNGALDIRTIDPSAIARIEVIKGATSIYGNGAAGGIINFITKKSQSGAPVNGEVNVSSRFSAVKLEESAGARFSGAVDGTLDKFNYLFVASYEENGVQRDAEGDILGLQYGLSDSVTENYFTKLGYDIDADKSLSVSYNFYRSQQKTDLGDVVNDINTGTKTYAIHVPKALQKQGKPQGPDGNENVSIKYIDNAIFGDTQLTVDLYSQKIENVFFYSPRLANPDLGLDGGQSIIRSEKSGLRSTFNTQLTFSNTEATFIYGVDLLNDTTSQPLVDGRVWVPEMDMQSAAGFLQTKWVFNNDFIVKAGVRNERIDLEVDDYSTLKLCTSATQCSTAVDVKGDTLEYRATTYNLGIKYNWSEAFSPFVSMSQGADISDLGLLLRAATVSDIADIQTEAAIIDNYEMGFRSQFESTRFEFAAFRSLSELGTSNKLNPQTGVYEPLRAPQRIWGYEAVISHDFSRALQMTASYSFVEGKQTSTDTYLGSRQINAPKGTVNVKWRATDRLIVNVDGIYVGDRKRFDPDASGKYGADQGPVDSYFVVNLNSNYQFTPKLSGYVGIQNLLNLDYYPSRSQSYAYGSYNVKGLGTTVNLGVQFKL</sequence>
<dbReference type="PANTHER" id="PTHR30069:SF42">
    <property type="entry name" value="FERRIC AEROBACTIN RECEPTOR"/>
    <property type="match status" value="1"/>
</dbReference>
<name>A0A975HLG7_9GAMM</name>
<dbReference type="Pfam" id="PF07715">
    <property type="entry name" value="Plug"/>
    <property type="match status" value="1"/>
</dbReference>
<dbReference type="InterPro" id="IPR039426">
    <property type="entry name" value="TonB-dep_rcpt-like"/>
</dbReference>
<protein>
    <submittedName>
        <fullName evidence="13">TonB-dependent receptor</fullName>
    </submittedName>
</protein>
<evidence type="ECO:0000313" key="14">
    <source>
        <dbReference type="Proteomes" id="UP000664904"/>
    </source>
</evidence>
<dbReference type="EMBL" id="CP072133">
    <property type="protein sequence ID" value="QTH72024.1"/>
    <property type="molecule type" value="Genomic_DNA"/>
</dbReference>
<keyword evidence="2 8" id="KW-0813">Transport</keyword>
<proteinExistence type="inferred from homology"/>
<feature type="chain" id="PRO_5037179597" evidence="10">
    <location>
        <begin position="22"/>
        <end position="711"/>
    </location>
</feature>
<keyword evidence="14" id="KW-1185">Reference proteome</keyword>
<dbReference type="GO" id="GO:0044718">
    <property type="term" value="P:siderophore transmembrane transport"/>
    <property type="evidence" value="ECO:0007669"/>
    <property type="project" value="TreeGrafter"/>
</dbReference>
<evidence type="ECO:0000256" key="2">
    <source>
        <dbReference type="ARBA" id="ARBA00022448"/>
    </source>
</evidence>
<evidence type="ECO:0000256" key="1">
    <source>
        <dbReference type="ARBA" id="ARBA00004571"/>
    </source>
</evidence>
<dbReference type="GO" id="GO:0015344">
    <property type="term" value="F:siderophore uptake transmembrane transporter activity"/>
    <property type="evidence" value="ECO:0007669"/>
    <property type="project" value="TreeGrafter"/>
</dbReference>
<dbReference type="Gene3D" id="2.40.170.20">
    <property type="entry name" value="TonB-dependent receptor, beta-barrel domain"/>
    <property type="match status" value="1"/>
</dbReference>
<comment type="subcellular location">
    <subcellularLocation>
        <location evidence="1 8">Cell outer membrane</location>
        <topology evidence="1 8">Multi-pass membrane protein</topology>
    </subcellularLocation>
</comment>
<evidence type="ECO:0000313" key="13">
    <source>
        <dbReference type="EMBL" id="QTH72024.1"/>
    </source>
</evidence>
<evidence type="ECO:0000259" key="12">
    <source>
        <dbReference type="Pfam" id="PF07715"/>
    </source>
</evidence>
<comment type="similarity">
    <text evidence="8 9">Belongs to the TonB-dependent receptor family.</text>
</comment>
<evidence type="ECO:0000256" key="6">
    <source>
        <dbReference type="ARBA" id="ARBA00023136"/>
    </source>
</evidence>
<keyword evidence="3 8" id="KW-1134">Transmembrane beta strand</keyword>
<feature type="domain" description="TonB-dependent receptor-like beta-barrel" evidence="11">
    <location>
        <begin position="240"/>
        <end position="676"/>
    </location>
</feature>
<evidence type="ECO:0000256" key="4">
    <source>
        <dbReference type="ARBA" id="ARBA00022692"/>
    </source>
</evidence>
<reference evidence="13" key="1">
    <citation type="submission" date="2021-03" db="EMBL/GenBank/DDBJ databases">
        <title>Complete Genome of Pseudoalteromonas xiamenensis STKMTI.2, a new potential marine bacterium producing anti-Vibrio compounds.</title>
        <authorList>
            <person name="Handayani D.P."/>
            <person name="Isnansetyo A."/>
            <person name="Istiqomah I."/>
            <person name="Jumina J."/>
        </authorList>
    </citation>
    <scope>NUCLEOTIDE SEQUENCE</scope>
    <source>
        <strain evidence="13">STKMTI.2</strain>
    </source>
</reference>
<keyword evidence="10" id="KW-0732">Signal</keyword>
<dbReference type="Pfam" id="PF00593">
    <property type="entry name" value="TonB_dep_Rec_b-barrel"/>
    <property type="match status" value="1"/>
</dbReference>
<dbReference type="Proteomes" id="UP000664904">
    <property type="component" value="Chromosome"/>
</dbReference>
<evidence type="ECO:0000256" key="5">
    <source>
        <dbReference type="ARBA" id="ARBA00023077"/>
    </source>
</evidence>
<dbReference type="AlphaFoldDB" id="A0A975HLG7"/>
<dbReference type="InterPro" id="IPR036942">
    <property type="entry name" value="Beta-barrel_TonB_sf"/>
</dbReference>
<keyword evidence="4 8" id="KW-0812">Transmembrane</keyword>
<feature type="domain" description="TonB-dependent receptor plug" evidence="12">
    <location>
        <begin position="47"/>
        <end position="150"/>
    </location>
</feature>
<accession>A0A975HLG7</accession>
<dbReference type="RefSeq" id="WP_208843647.1">
    <property type="nucleotide sequence ID" value="NZ_CP072133.1"/>
</dbReference>
<evidence type="ECO:0000256" key="8">
    <source>
        <dbReference type="PROSITE-ProRule" id="PRU01360"/>
    </source>
</evidence>
<gene>
    <name evidence="13" type="ORF">J5O05_03695</name>
</gene>
<evidence type="ECO:0000259" key="11">
    <source>
        <dbReference type="Pfam" id="PF00593"/>
    </source>
</evidence>
<feature type="signal peptide" evidence="10">
    <location>
        <begin position="1"/>
        <end position="21"/>
    </location>
</feature>
<dbReference type="Gene3D" id="2.170.130.10">
    <property type="entry name" value="TonB-dependent receptor, plug domain"/>
    <property type="match status" value="1"/>
</dbReference>
<keyword evidence="6 8" id="KW-0472">Membrane</keyword>
<dbReference type="CDD" id="cd01347">
    <property type="entry name" value="ligand_gated_channel"/>
    <property type="match status" value="1"/>
</dbReference>
<dbReference type="PROSITE" id="PS52016">
    <property type="entry name" value="TONB_DEPENDENT_REC_3"/>
    <property type="match status" value="1"/>
</dbReference>
<evidence type="ECO:0000256" key="10">
    <source>
        <dbReference type="SAM" id="SignalP"/>
    </source>
</evidence>
<dbReference type="KEGG" id="pxi:J5O05_03695"/>
<dbReference type="SUPFAM" id="SSF56935">
    <property type="entry name" value="Porins"/>
    <property type="match status" value="1"/>
</dbReference>